<keyword evidence="2" id="KW-0614">Plasmid</keyword>
<evidence type="ECO:0000313" key="2">
    <source>
        <dbReference type="EMBL" id="QCO57232.1"/>
    </source>
</evidence>
<evidence type="ECO:0000256" key="1">
    <source>
        <dbReference type="SAM" id="Phobius"/>
    </source>
</evidence>
<accession>A0A4P8EK36</accession>
<protein>
    <submittedName>
        <fullName evidence="2">DUF1467 family protein</fullName>
    </submittedName>
</protein>
<keyword evidence="3" id="KW-1185">Reference proteome</keyword>
<proteinExistence type="predicted"/>
<reference evidence="2 3" key="1">
    <citation type="submission" date="2019-05" db="EMBL/GenBank/DDBJ databases">
        <title>Pseudorhodobacter turbinis sp. nov., isolated from the gut of the Korean turban shell.</title>
        <authorList>
            <person name="Jeong Y.-S."/>
            <person name="Kang W.-R."/>
            <person name="Bae J.-W."/>
        </authorList>
    </citation>
    <scope>NUCLEOTIDE SEQUENCE [LARGE SCALE GENOMIC DNA]</scope>
    <source>
        <strain evidence="2 3">S12M18</strain>
        <plasmid evidence="2 3">unnamed1</plasmid>
    </source>
</reference>
<dbReference type="KEGG" id="pseb:EOK75_15850"/>
<dbReference type="InterPro" id="IPR009935">
    <property type="entry name" value="DUF1467"/>
</dbReference>
<dbReference type="Pfam" id="PF07330">
    <property type="entry name" value="DUF1467"/>
    <property type="match status" value="1"/>
</dbReference>
<feature type="transmembrane region" description="Helical" evidence="1">
    <location>
        <begin position="53"/>
        <end position="78"/>
    </location>
</feature>
<keyword evidence="1" id="KW-0812">Transmembrane</keyword>
<name>A0A4P8EK36_9RHOB</name>
<geneLocation type="plasmid" evidence="2 3">
    <name>unnamed1</name>
</geneLocation>
<dbReference type="OrthoDB" id="9804637at2"/>
<keyword evidence="1" id="KW-0472">Membrane</keyword>
<dbReference type="AlphaFoldDB" id="A0A4P8EK36"/>
<dbReference type="Proteomes" id="UP000298631">
    <property type="component" value="Plasmid unnamed1"/>
</dbReference>
<gene>
    <name evidence="2" type="ORF">EOK75_15850</name>
</gene>
<organism evidence="2 3">
    <name type="scientific">Pseudorhodobacter turbinis</name>
    <dbReference type="NCBI Taxonomy" id="2500533"/>
    <lineage>
        <taxon>Bacteria</taxon>
        <taxon>Pseudomonadati</taxon>
        <taxon>Pseudomonadota</taxon>
        <taxon>Alphaproteobacteria</taxon>
        <taxon>Rhodobacterales</taxon>
        <taxon>Paracoccaceae</taxon>
        <taxon>Pseudorhodobacter</taxon>
    </lineage>
</organism>
<sequence length="93" mass="10173">MTISAAFVLYSVSWFMVFFVVLQIRTTSQGDMGHVVPGTPAGAPAGFVMKRKAIITTIFATVIWAILCAIILSGVISVRDFDWMHRLPPVSTN</sequence>
<dbReference type="EMBL" id="CP039965">
    <property type="protein sequence ID" value="QCO57232.1"/>
    <property type="molecule type" value="Genomic_DNA"/>
</dbReference>
<keyword evidence="1" id="KW-1133">Transmembrane helix</keyword>
<feature type="transmembrane region" description="Helical" evidence="1">
    <location>
        <begin position="6"/>
        <end position="24"/>
    </location>
</feature>
<dbReference type="RefSeq" id="WP_137195035.1">
    <property type="nucleotide sequence ID" value="NZ_CP039965.1"/>
</dbReference>
<evidence type="ECO:0000313" key="3">
    <source>
        <dbReference type="Proteomes" id="UP000298631"/>
    </source>
</evidence>